<proteinExistence type="inferred from homology"/>
<dbReference type="InterPro" id="IPR043502">
    <property type="entry name" value="DNA/RNA_pol_sf"/>
</dbReference>
<keyword evidence="7" id="KW-0051">Antiviral defense</keyword>
<evidence type="ECO:0000256" key="5">
    <source>
        <dbReference type="ARBA" id="ARBA00022842"/>
    </source>
</evidence>
<keyword evidence="2 11" id="KW-0808">Transferase</keyword>
<dbReference type="GO" id="GO:0003964">
    <property type="term" value="F:RNA-directed DNA polymerase activity"/>
    <property type="evidence" value="ECO:0007669"/>
    <property type="project" value="UniProtKB-KW"/>
</dbReference>
<dbReference type="PANTHER" id="PTHR34047:SF7">
    <property type="entry name" value="RNA-DIRECTED DNA POLYMERASE"/>
    <property type="match status" value="1"/>
</dbReference>
<evidence type="ECO:0000256" key="8">
    <source>
        <dbReference type="ARBA" id="ARBA00034120"/>
    </source>
</evidence>
<name>A0AA95GF39_9GAMM</name>
<sequence length="388" mass="45649">MDKPYYPFNAIASIDALARTLGIHPKLLCSIADKVESSYSTYDLANKNRRVFEPKYELKKIQKRINSRIFEKVEYPLYLQGGIKSEVKRDYVENAKIHSHAETLISLDIKKFYTNIKADKVFSVFKYFFNFPDDVSSILTTLTTYNGRVPQGGCTSSYLANLVFFNSEYRLVSAFRGKGIKYSRLLDDVTLSSEKNLDSTKCTNLIKYVVAMFKSYELRLNTKKTKIEYRGKANKGFEVTGLWVEHKKPKIRRKERRYIRQLVYNCDLQYNDRKTNPEYHELWNRTSGKVAKLVRLEHSQARSLRERLRLVLPQYDNNTAYKLKKLTNKSLQVPKEHHQKIGRIRDYNRLIFKLGILKRSHPALAKVLIKKLKSHYLNVPTKKEYWLE</sequence>
<keyword evidence="5" id="KW-0460">Magnesium</keyword>
<dbReference type="GO" id="GO:0003723">
    <property type="term" value="F:RNA binding"/>
    <property type="evidence" value="ECO:0007669"/>
    <property type="project" value="InterPro"/>
</dbReference>
<evidence type="ECO:0000256" key="1">
    <source>
        <dbReference type="ARBA" id="ARBA00012493"/>
    </source>
</evidence>
<dbReference type="EC" id="2.7.7.49" evidence="1"/>
<dbReference type="InterPro" id="IPR000123">
    <property type="entry name" value="Reverse_transcriptase_msDNA"/>
</dbReference>
<dbReference type="EMBL" id="CP123498">
    <property type="protein sequence ID" value="WGL95893.1"/>
    <property type="molecule type" value="Genomic_DNA"/>
</dbReference>
<dbReference type="PANTHER" id="PTHR34047">
    <property type="entry name" value="NUCLEAR INTRON MATURASE 1, MITOCHONDRIAL-RELATED"/>
    <property type="match status" value="1"/>
</dbReference>
<dbReference type="PRINTS" id="PR00866">
    <property type="entry name" value="RNADNAPOLMS"/>
</dbReference>
<dbReference type="InterPro" id="IPR000477">
    <property type="entry name" value="RT_dom"/>
</dbReference>
<dbReference type="GO" id="GO:0046872">
    <property type="term" value="F:metal ion binding"/>
    <property type="evidence" value="ECO:0007669"/>
    <property type="project" value="UniProtKB-KW"/>
</dbReference>
<dbReference type="Proteomes" id="UP001177597">
    <property type="component" value="Chromosome"/>
</dbReference>
<evidence type="ECO:0000256" key="4">
    <source>
        <dbReference type="ARBA" id="ARBA00022723"/>
    </source>
</evidence>
<keyword evidence="3 11" id="KW-0548">Nucleotidyltransferase</keyword>
<evidence type="ECO:0000313" key="11">
    <source>
        <dbReference type="EMBL" id="WGL95893.1"/>
    </source>
</evidence>
<evidence type="ECO:0000256" key="3">
    <source>
        <dbReference type="ARBA" id="ARBA00022695"/>
    </source>
</evidence>
<comment type="catalytic activity">
    <reaction evidence="9">
        <text>DNA(n) + a 2'-deoxyribonucleoside 5'-triphosphate = DNA(n+1) + diphosphate</text>
        <dbReference type="Rhea" id="RHEA:22508"/>
        <dbReference type="Rhea" id="RHEA-COMP:17339"/>
        <dbReference type="Rhea" id="RHEA-COMP:17340"/>
        <dbReference type="ChEBI" id="CHEBI:33019"/>
        <dbReference type="ChEBI" id="CHEBI:61560"/>
        <dbReference type="ChEBI" id="CHEBI:173112"/>
        <dbReference type="EC" id="2.7.7.49"/>
    </reaction>
</comment>
<organism evidence="11 12">
    <name type="scientific">Arsenophonus nasoniae</name>
    <name type="common">son-killer infecting Nasonia vitripennis</name>
    <dbReference type="NCBI Taxonomy" id="638"/>
    <lineage>
        <taxon>Bacteria</taxon>
        <taxon>Pseudomonadati</taxon>
        <taxon>Pseudomonadota</taxon>
        <taxon>Gammaproteobacteria</taxon>
        <taxon>Enterobacterales</taxon>
        <taxon>Morganellaceae</taxon>
        <taxon>Arsenophonus</taxon>
    </lineage>
</organism>
<dbReference type="CDD" id="cd03487">
    <property type="entry name" value="RT_Bac_retron_II"/>
    <property type="match status" value="1"/>
</dbReference>
<dbReference type="InterPro" id="IPR051083">
    <property type="entry name" value="GrpII_Intron_Splice-Mob/Def"/>
</dbReference>
<dbReference type="AlphaFoldDB" id="A0AA95GF39"/>
<dbReference type="GO" id="GO:0051607">
    <property type="term" value="P:defense response to virus"/>
    <property type="evidence" value="ECO:0007669"/>
    <property type="project" value="UniProtKB-KW"/>
</dbReference>
<dbReference type="PROSITE" id="PS50878">
    <property type="entry name" value="RT_POL"/>
    <property type="match status" value="1"/>
</dbReference>
<evidence type="ECO:0000256" key="7">
    <source>
        <dbReference type="ARBA" id="ARBA00023118"/>
    </source>
</evidence>
<comment type="similarity">
    <text evidence="8">Belongs to the bacterial reverse transcriptase family.</text>
</comment>
<evidence type="ECO:0000313" key="12">
    <source>
        <dbReference type="Proteomes" id="UP001177597"/>
    </source>
</evidence>
<protein>
    <recommendedName>
        <fullName evidence="1">RNA-directed DNA polymerase</fullName>
        <ecNumber evidence="1">2.7.7.49</ecNumber>
    </recommendedName>
</protein>
<keyword evidence="6 11" id="KW-0695">RNA-directed DNA polymerase</keyword>
<evidence type="ECO:0000259" key="10">
    <source>
        <dbReference type="PROSITE" id="PS50878"/>
    </source>
</evidence>
<dbReference type="RefSeq" id="WP_280629622.1">
    <property type="nucleotide sequence ID" value="NZ_CP123498.1"/>
</dbReference>
<reference evidence="11" key="1">
    <citation type="submission" date="2023-04" db="EMBL/GenBank/DDBJ databases">
        <title>Genome dynamics across the evolutionary transition to endosymbiosis.</title>
        <authorList>
            <person name="Siozios S."/>
            <person name="Nadal-Jimenez P."/>
            <person name="Azagi T."/>
            <person name="Sprong H."/>
            <person name="Frost C.L."/>
            <person name="Parratt S.R."/>
            <person name="Taylor G."/>
            <person name="Brettell L."/>
            <person name="Lew K.C."/>
            <person name="Croft L."/>
            <person name="King K.C."/>
            <person name="Brockhurst M.A."/>
            <person name="Hypsa V."/>
            <person name="Novakova E."/>
            <person name="Darby A.C."/>
            <person name="Hurst G.D.D."/>
        </authorList>
    </citation>
    <scope>NUCLEOTIDE SEQUENCE</scope>
    <source>
        <strain evidence="11">AIh</strain>
    </source>
</reference>
<evidence type="ECO:0000256" key="6">
    <source>
        <dbReference type="ARBA" id="ARBA00022918"/>
    </source>
</evidence>
<feature type="domain" description="Reverse transcriptase" evidence="10">
    <location>
        <begin position="1"/>
        <end position="244"/>
    </location>
</feature>
<evidence type="ECO:0000256" key="9">
    <source>
        <dbReference type="ARBA" id="ARBA00048173"/>
    </source>
</evidence>
<accession>A0AA95GF39</accession>
<evidence type="ECO:0000256" key="2">
    <source>
        <dbReference type="ARBA" id="ARBA00022679"/>
    </source>
</evidence>
<gene>
    <name evidence="11" type="ORF">QE207_04715</name>
</gene>
<dbReference type="SUPFAM" id="SSF56672">
    <property type="entry name" value="DNA/RNA polymerases"/>
    <property type="match status" value="1"/>
</dbReference>
<dbReference type="Pfam" id="PF00078">
    <property type="entry name" value="RVT_1"/>
    <property type="match status" value="1"/>
</dbReference>
<keyword evidence="4" id="KW-0479">Metal-binding</keyword>